<dbReference type="Proteomes" id="UP001549920">
    <property type="component" value="Unassembled WGS sequence"/>
</dbReference>
<evidence type="ECO:0000313" key="1">
    <source>
        <dbReference type="EMBL" id="KAL0878569.1"/>
    </source>
</evidence>
<keyword evidence="2" id="KW-1185">Reference proteome</keyword>
<evidence type="ECO:0000313" key="2">
    <source>
        <dbReference type="Proteomes" id="UP001549920"/>
    </source>
</evidence>
<comment type="caution">
    <text evidence="1">The sequence shown here is derived from an EMBL/GenBank/DDBJ whole genome shotgun (WGS) entry which is preliminary data.</text>
</comment>
<name>A0ABR3HQ09_LOXSC</name>
<dbReference type="PANTHER" id="PTHR37404:SF1">
    <property type="entry name" value="HCG1796489"/>
    <property type="match status" value="1"/>
</dbReference>
<organism evidence="1 2">
    <name type="scientific">Loxostege sticticalis</name>
    <name type="common">Beet webworm moth</name>
    <dbReference type="NCBI Taxonomy" id="481309"/>
    <lineage>
        <taxon>Eukaryota</taxon>
        <taxon>Metazoa</taxon>
        <taxon>Ecdysozoa</taxon>
        <taxon>Arthropoda</taxon>
        <taxon>Hexapoda</taxon>
        <taxon>Insecta</taxon>
        <taxon>Pterygota</taxon>
        <taxon>Neoptera</taxon>
        <taxon>Endopterygota</taxon>
        <taxon>Lepidoptera</taxon>
        <taxon>Glossata</taxon>
        <taxon>Ditrysia</taxon>
        <taxon>Pyraloidea</taxon>
        <taxon>Crambidae</taxon>
        <taxon>Pyraustinae</taxon>
        <taxon>Loxostege</taxon>
    </lineage>
</organism>
<proteinExistence type="predicted"/>
<gene>
    <name evidence="1" type="ORF">ABMA27_003653</name>
</gene>
<dbReference type="InterPro" id="IPR053347">
    <property type="entry name" value="Axonemal_MT_stabilizer"/>
</dbReference>
<reference evidence="1 2" key="1">
    <citation type="submission" date="2024-06" db="EMBL/GenBank/DDBJ databases">
        <title>A chromosome-level genome assembly of beet webworm, Loxostege sticticalis.</title>
        <authorList>
            <person name="Zhang Y."/>
        </authorList>
    </citation>
    <scope>NUCLEOTIDE SEQUENCE [LARGE SCALE GENOMIC DNA]</scope>
    <source>
        <strain evidence="1">AQ026</strain>
        <tissue evidence="1">Whole body</tissue>
    </source>
</reference>
<sequence length="363" mass="41154">MSEPKGCATKPLVLNELLIQNVNTWGNVQYNIPLRLSNNETRTAASIGHRHIPAIPHSLDCKIDDPLPERVCGRDMVVEKETYRTTTGEYSVKPNPNKAMERADCSINCRRVIFMTGVEKRLQGKSIVQPTMMSEMKDNFRGVMEQATMPPEITVKAPDPEYIFDVIAAGRNEVPAISDSAGGFRRLLDPYVSTYRAYHKPFSTEDQYGIGAKDQITFYSAFNLPKVRGFGPRHQEIWMPLTSKVHRAVYDRIHVKKECKEVAACHNPVNNIKGVFESEMKKKYKIPFASSSLASWGHGESFDLAPFPPNPYQTNIAPFMYCSDYCHIAQGTPPYTVIDQLQHKLPVHKKCVKRMIVSRDYEP</sequence>
<accession>A0ABR3HQ09</accession>
<dbReference type="PANTHER" id="PTHR37404">
    <property type="entry name" value="HCG1796489"/>
    <property type="match status" value="1"/>
</dbReference>
<protein>
    <submittedName>
        <fullName evidence="1">Uncharacterized protein</fullName>
    </submittedName>
</protein>
<dbReference type="EMBL" id="JBEUOH010000015">
    <property type="protein sequence ID" value="KAL0878569.1"/>
    <property type="molecule type" value="Genomic_DNA"/>
</dbReference>